<dbReference type="EMBL" id="JRLY01000018">
    <property type="protein sequence ID" value="KGO91541.1"/>
    <property type="molecule type" value="Genomic_DNA"/>
</dbReference>
<protein>
    <recommendedName>
        <fullName evidence="3">DUF4595 domain-containing protein</fullName>
    </recommendedName>
</protein>
<organism evidence="1 2">
    <name type="scientific">Flavobacterium subsaxonicum WB 4.1-42 = DSM 21790</name>
    <dbReference type="NCBI Taxonomy" id="1121898"/>
    <lineage>
        <taxon>Bacteria</taxon>
        <taxon>Pseudomonadati</taxon>
        <taxon>Bacteroidota</taxon>
        <taxon>Flavobacteriia</taxon>
        <taxon>Flavobacteriales</taxon>
        <taxon>Flavobacteriaceae</taxon>
        <taxon>Flavobacterium</taxon>
    </lineage>
</organism>
<dbReference type="PROSITE" id="PS51257">
    <property type="entry name" value="PROKAR_LIPOPROTEIN"/>
    <property type="match status" value="1"/>
</dbReference>
<evidence type="ECO:0000313" key="1">
    <source>
        <dbReference type="EMBL" id="KGO91541.1"/>
    </source>
</evidence>
<dbReference type="AlphaFoldDB" id="A0A0A2MIW9"/>
<dbReference type="RefSeq" id="WP_026991146.1">
    <property type="nucleotide sequence ID" value="NZ_AUGP01000025.1"/>
</dbReference>
<dbReference type="Proteomes" id="UP000030111">
    <property type="component" value="Unassembled WGS sequence"/>
</dbReference>
<name>A0A0A2MIW9_9FLAO</name>
<dbReference type="STRING" id="1121898.GCA_000422725_02970"/>
<evidence type="ECO:0000313" key="2">
    <source>
        <dbReference type="Proteomes" id="UP000030111"/>
    </source>
</evidence>
<comment type="caution">
    <text evidence="1">The sequence shown here is derived from an EMBL/GenBank/DDBJ whole genome shotgun (WGS) entry which is preliminary data.</text>
</comment>
<keyword evidence="2" id="KW-1185">Reference proteome</keyword>
<gene>
    <name evidence="1" type="ORF">Q766_17585</name>
</gene>
<proteinExistence type="predicted"/>
<accession>A0A0A2MIW9</accession>
<reference evidence="1 2" key="1">
    <citation type="submission" date="2013-09" db="EMBL/GenBank/DDBJ databases">
        <authorList>
            <person name="Zeng Z."/>
            <person name="Chen C."/>
        </authorList>
    </citation>
    <scope>NUCLEOTIDE SEQUENCE [LARGE SCALE GENOMIC DNA]</scope>
    <source>
        <strain evidence="1 2">WB 4.1-42</strain>
    </source>
</reference>
<evidence type="ECO:0008006" key="3">
    <source>
        <dbReference type="Google" id="ProtNLM"/>
    </source>
</evidence>
<sequence>MKKFILVLAVLAMVSCSKDDGDATEEDTIIIEDDTITEDDNPPVAALYLKTFKVERPNENPLNIEIEYNSQKQVASVNGTGTVFDAVCTYEAGKIKTITKADGGFVFSYTNNVLTSVLVDNDVVNVDYNSDSKTYTFNEWGTDYTLDENNNLVLVKYQLIDNVATTLLTYDLTKQGAIYNHASPNNFFIPLFLQFITYVSPNVLKSYDGYDVVNTFNNAGLPTTAVHKLEGATILTITYTYTEL</sequence>